<evidence type="ECO:0000256" key="2">
    <source>
        <dbReference type="SAM" id="MobiDB-lite"/>
    </source>
</evidence>
<evidence type="ECO:0000313" key="5">
    <source>
        <dbReference type="Proteomes" id="UP001150907"/>
    </source>
</evidence>
<feature type="coiled-coil region" evidence="1">
    <location>
        <begin position="263"/>
        <end position="343"/>
    </location>
</feature>
<keyword evidence="5" id="KW-1185">Reference proteome</keyword>
<feature type="region of interest" description="Disordered" evidence="2">
    <location>
        <begin position="166"/>
        <end position="256"/>
    </location>
</feature>
<organism evidence="4 5">
    <name type="scientific">Coemansia thaxteri</name>
    <dbReference type="NCBI Taxonomy" id="2663907"/>
    <lineage>
        <taxon>Eukaryota</taxon>
        <taxon>Fungi</taxon>
        <taxon>Fungi incertae sedis</taxon>
        <taxon>Zoopagomycota</taxon>
        <taxon>Kickxellomycotina</taxon>
        <taxon>Kickxellomycetes</taxon>
        <taxon>Kickxellales</taxon>
        <taxon>Kickxellaceae</taxon>
        <taxon>Coemansia</taxon>
    </lineage>
</organism>
<feature type="compositionally biased region" description="Basic and acidic residues" evidence="2">
    <location>
        <begin position="356"/>
        <end position="368"/>
    </location>
</feature>
<dbReference type="OrthoDB" id="432685at2759"/>
<accession>A0A9W8BIG9</accession>
<evidence type="ECO:0000256" key="1">
    <source>
        <dbReference type="SAM" id="Coils"/>
    </source>
</evidence>
<sequence length="768" mass="85038">MDPLIEYVEDCKEAGFIDAAKLKAHIEALADSEDKSFLDLDVFHAYKSYDAGDDTIPYEKGLMVLKKVLPRVYDELYEGSHIVPESTANTRTVASATPFDRRRLIDTPRTKRTPATAAAAGAKLLQRNVASLTNDEYDARASSIQSALVSSISTYAARNGLGPPQGLAVDTARVPASTRPSAEQPAPMDFSDTAGGISTPQVTRKALRHHMQSKSRSSPGHDGQTREVPASPASPYRESRSPVPEMPLPSRFNDMDSTSRKYLDELHSKNTELQRKIAERDRQLDRIERHNEKTAVKLERDLDECKADLTMKRREIDRLKMERDNYLENLKTAEAEIERVGIEQSNATAQSASLRKQLEKKSGHVDEANRRVLEHQSEILSLKSSLNANYQQQEQLAKEHRLLVMQHQELSHELSAAREFKAEADAAYQENIGLNETIDALRLELGDLRLQIQAAAQANPEREGSGPGAGGAVRRLHGQYTSLQDELAHNGARDLLGVDDAAGDEEAAVRARRGYGMAVIKHGGTQTMLKPLGTALQQLTPSELAGLKEDTVRKWVSTLLAKCTSEDLVTLHEVWKRIGYVDGSAEFQDKLRSDLLDVFMAPYKYGLRDAIRSRANVTLSRIVDNVAGEYGNARISAGHQHGSSWQKSGAAGLKQAITSSQHTTVAFMIYTVVIFCLGIITAYYMNISQPLAASLPFSSVNSTVATAIKGPGDGGMHQVRQFLVVDDSPVNRYYSPLRKRAPRSRLGEIMFYWMETLLWDDTNTQIPS</sequence>
<proteinExistence type="predicted"/>
<keyword evidence="3" id="KW-0472">Membrane</keyword>
<keyword evidence="3" id="KW-0812">Transmembrane</keyword>
<comment type="caution">
    <text evidence="4">The sequence shown here is derived from an EMBL/GenBank/DDBJ whole genome shotgun (WGS) entry which is preliminary data.</text>
</comment>
<evidence type="ECO:0000256" key="3">
    <source>
        <dbReference type="SAM" id="Phobius"/>
    </source>
</evidence>
<gene>
    <name evidence="4" type="ORF">H4R26_003173</name>
</gene>
<evidence type="ECO:0000313" key="4">
    <source>
        <dbReference type="EMBL" id="KAJ2003238.1"/>
    </source>
</evidence>
<keyword evidence="1" id="KW-0175">Coiled coil</keyword>
<feature type="region of interest" description="Disordered" evidence="2">
    <location>
        <begin position="346"/>
        <end position="368"/>
    </location>
</feature>
<keyword evidence="3" id="KW-1133">Transmembrane helix</keyword>
<name>A0A9W8BIG9_9FUNG</name>
<protein>
    <submittedName>
        <fullName evidence="4">Uncharacterized protein</fullName>
    </submittedName>
</protein>
<feature type="transmembrane region" description="Helical" evidence="3">
    <location>
        <begin position="665"/>
        <end position="685"/>
    </location>
</feature>
<dbReference type="AlphaFoldDB" id="A0A9W8BIG9"/>
<dbReference type="EMBL" id="JANBQF010000236">
    <property type="protein sequence ID" value="KAJ2003238.1"/>
    <property type="molecule type" value="Genomic_DNA"/>
</dbReference>
<reference evidence="4" key="1">
    <citation type="submission" date="2022-07" db="EMBL/GenBank/DDBJ databases">
        <title>Phylogenomic reconstructions and comparative analyses of Kickxellomycotina fungi.</title>
        <authorList>
            <person name="Reynolds N.K."/>
            <person name="Stajich J.E."/>
            <person name="Barry K."/>
            <person name="Grigoriev I.V."/>
            <person name="Crous P."/>
            <person name="Smith M.E."/>
        </authorList>
    </citation>
    <scope>NUCLEOTIDE SEQUENCE</scope>
    <source>
        <strain evidence="4">IMI 214461</strain>
    </source>
</reference>
<dbReference type="Proteomes" id="UP001150907">
    <property type="component" value="Unassembled WGS sequence"/>
</dbReference>